<feature type="non-terminal residue" evidence="3">
    <location>
        <position position="153"/>
    </location>
</feature>
<dbReference type="Pfam" id="PF00144">
    <property type="entry name" value="Beta-lactamase"/>
    <property type="match status" value="1"/>
</dbReference>
<dbReference type="Gene3D" id="3.40.710.10">
    <property type="entry name" value="DD-peptidase/beta-lactamase superfamily"/>
    <property type="match status" value="1"/>
</dbReference>
<reference evidence="3" key="2">
    <citation type="journal article" date="2014" name="ISME J.">
        <title>Microbial stratification in low pH oxic and suboxic macroscopic growths along an acid mine drainage.</title>
        <authorList>
            <person name="Mendez-Garcia C."/>
            <person name="Mesa V."/>
            <person name="Sprenger R.R."/>
            <person name="Richter M."/>
            <person name="Diez M.S."/>
            <person name="Solano J."/>
            <person name="Bargiela R."/>
            <person name="Golyshina O.V."/>
            <person name="Manteca A."/>
            <person name="Ramos J.L."/>
            <person name="Gallego J.R."/>
            <person name="Llorente I."/>
            <person name="Martins Dos Santos V.A."/>
            <person name="Jensen O.N."/>
            <person name="Pelaez A.I."/>
            <person name="Sanchez J."/>
            <person name="Ferrer M."/>
        </authorList>
    </citation>
    <scope>NUCLEOTIDE SEQUENCE</scope>
</reference>
<dbReference type="AlphaFoldDB" id="T1A8U8"/>
<name>T1A8U8_9ZZZZ</name>
<accession>T1A8U8</accession>
<comment type="caution">
    <text evidence="3">The sequence shown here is derived from an EMBL/GenBank/DDBJ whole genome shotgun (WGS) entry which is preliminary data.</text>
</comment>
<dbReference type="InterPro" id="IPR001466">
    <property type="entry name" value="Beta-lactam-related"/>
</dbReference>
<dbReference type="PANTHER" id="PTHR43283">
    <property type="entry name" value="BETA-LACTAMASE-RELATED"/>
    <property type="match status" value="1"/>
</dbReference>
<evidence type="ECO:0000259" key="2">
    <source>
        <dbReference type="Pfam" id="PF00144"/>
    </source>
</evidence>
<protein>
    <submittedName>
        <fullName evidence="3">Beta-lactamase</fullName>
    </submittedName>
</protein>
<evidence type="ECO:0000256" key="1">
    <source>
        <dbReference type="SAM" id="MobiDB-lite"/>
    </source>
</evidence>
<feature type="domain" description="Beta-lactamase-related" evidence="2">
    <location>
        <begin position="41"/>
        <end position="150"/>
    </location>
</feature>
<dbReference type="PANTHER" id="PTHR43283:SF3">
    <property type="entry name" value="BETA-LACTAMASE FAMILY PROTEIN (AFU_ORTHOLOGUE AFUA_5G07500)"/>
    <property type="match status" value="1"/>
</dbReference>
<dbReference type="SUPFAM" id="SSF56601">
    <property type="entry name" value="beta-lactamase/transpeptidase-like"/>
    <property type="match status" value="1"/>
</dbReference>
<reference evidence="3" key="1">
    <citation type="submission" date="2013-08" db="EMBL/GenBank/DDBJ databases">
        <authorList>
            <person name="Mendez C."/>
            <person name="Richter M."/>
            <person name="Ferrer M."/>
            <person name="Sanchez J."/>
        </authorList>
    </citation>
    <scope>NUCLEOTIDE SEQUENCE</scope>
</reference>
<gene>
    <name evidence="3" type="ORF">B1A_11269</name>
</gene>
<organism evidence="3">
    <name type="scientific">mine drainage metagenome</name>
    <dbReference type="NCBI Taxonomy" id="410659"/>
    <lineage>
        <taxon>unclassified sequences</taxon>
        <taxon>metagenomes</taxon>
        <taxon>ecological metagenomes</taxon>
    </lineage>
</organism>
<dbReference type="InterPro" id="IPR012338">
    <property type="entry name" value="Beta-lactam/transpept-like"/>
</dbReference>
<dbReference type="EMBL" id="AUZX01008050">
    <property type="protein sequence ID" value="EQD57061.1"/>
    <property type="molecule type" value="Genomic_DNA"/>
</dbReference>
<sequence length="153" mass="16264">MSSRDPRPQPLSHEAPGLDPALAGFADPQRRHLLASAYPAVDAVFSEFRDRVRAPGVAYGIVIDGELSHAGGVGHRLAGTRAEVGPDTVFRIASMTKSITAACVLVLRDEGRLALDDPVARYVPELEGQVPTLDSAPITLRQLLTMSAGLVED</sequence>
<feature type="region of interest" description="Disordered" evidence="1">
    <location>
        <begin position="1"/>
        <end position="22"/>
    </location>
</feature>
<proteinExistence type="predicted"/>
<dbReference type="InterPro" id="IPR050789">
    <property type="entry name" value="Diverse_Enzym_Activities"/>
</dbReference>
<evidence type="ECO:0000313" key="3">
    <source>
        <dbReference type="EMBL" id="EQD57061.1"/>
    </source>
</evidence>